<feature type="region of interest" description="Disordered" evidence="1">
    <location>
        <begin position="1"/>
        <end position="104"/>
    </location>
</feature>
<reference evidence="2 3" key="1">
    <citation type="journal article" date="2019" name="Sci. Rep.">
        <title>A high-quality genome of Eragrostis curvula grass provides insights into Poaceae evolution and supports new strategies to enhance forage quality.</title>
        <authorList>
            <person name="Carballo J."/>
            <person name="Santos B.A.C.M."/>
            <person name="Zappacosta D."/>
            <person name="Garbus I."/>
            <person name="Selva J.P."/>
            <person name="Gallo C.A."/>
            <person name="Diaz A."/>
            <person name="Albertini E."/>
            <person name="Caccamo M."/>
            <person name="Echenique V."/>
        </authorList>
    </citation>
    <scope>NUCLEOTIDE SEQUENCE [LARGE SCALE GENOMIC DNA]</scope>
    <source>
        <strain evidence="3">cv. Victoria</strain>
        <tissue evidence="2">Leaf</tissue>
    </source>
</reference>
<feature type="non-terminal residue" evidence="2">
    <location>
        <position position="1"/>
    </location>
</feature>
<comment type="caution">
    <text evidence="2">The sequence shown here is derived from an EMBL/GenBank/DDBJ whole genome shotgun (WGS) entry which is preliminary data.</text>
</comment>
<keyword evidence="3" id="KW-1185">Reference proteome</keyword>
<gene>
    <name evidence="2" type="ORF">EJB05_01611</name>
</gene>
<feature type="compositionally biased region" description="Basic and acidic residues" evidence="1">
    <location>
        <begin position="68"/>
        <end position="82"/>
    </location>
</feature>
<protein>
    <submittedName>
        <fullName evidence="2">Uncharacterized protein</fullName>
    </submittedName>
</protein>
<evidence type="ECO:0000256" key="1">
    <source>
        <dbReference type="SAM" id="MobiDB-lite"/>
    </source>
</evidence>
<dbReference type="EMBL" id="RWGY01000002">
    <property type="protein sequence ID" value="TVU50247.1"/>
    <property type="molecule type" value="Genomic_DNA"/>
</dbReference>
<dbReference type="Gramene" id="TVU50247">
    <property type="protein sequence ID" value="TVU50247"/>
    <property type="gene ID" value="EJB05_01611"/>
</dbReference>
<sequence>MFRAGDLGSASIPNTRLPLTLHPLPPLMISQSTQHTHGRLKKSLQRHRPATPMSCKALSRGRGVGQGERGEDRGEPELQRELELEEEESRGGHVVVNSLGDKAG</sequence>
<name>A0A5J9WQP6_9POAL</name>
<dbReference type="Proteomes" id="UP000324897">
    <property type="component" value="Chromosome 6"/>
</dbReference>
<organism evidence="2 3">
    <name type="scientific">Eragrostis curvula</name>
    <name type="common">weeping love grass</name>
    <dbReference type="NCBI Taxonomy" id="38414"/>
    <lineage>
        <taxon>Eukaryota</taxon>
        <taxon>Viridiplantae</taxon>
        <taxon>Streptophyta</taxon>
        <taxon>Embryophyta</taxon>
        <taxon>Tracheophyta</taxon>
        <taxon>Spermatophyta</taxon>
        <taxon>Magnoliopsida</taxon>
        <taxon>Liliopsida</taxon>
        <taxon>Poales</taxon>
        <taxon>Poaceae</taxon>
        <taxon>PACMAD clade</taxon>
        <taxon>Chloridoideae</taxon>
        <taxon>Eragrostideae</taxon>
        <taxon>Eragrostidinae</taxon>
        <taxon>Eragrostis</taxon>
    </lineage>
</organism>
<accession>A0A5J9WQP6</accession>
<proteinExistence type="predicted"/>
<evidence type="ECO:0000313" key="2">
    <source>
        <dbReference type="EMBL" id="TVU50247.1"/>
    </source>
</evidence>
<dbReference type="AlphaFoldDB" id="A0A5J9WQP6"/>
<feature type="compositionally biased region" description="Low complexity" evidence="1">
    <location>
        <begin position="13"/>
        <end position="22"/>
    </location>
</feature>
<feature type="compositionally biased region" description="Basic residues" evidence="1">
    <location>
        <begin position="36"/>
        <end position="49"/>
    </location>
</feature>
<evidence type="ECO:0000313" key="3">
    <source>
        <dbReference type="Proteomes" id="UP000324897"/>
    </source>
</evidence>